<evidence type="ECO:0000313" key="2">
    <source>
        <dbReference type="Proteomes" id="UP000184432"/>
    </source>
</evidence>
<proteinExistence type="predicted"/>
<dbReference type="Gene3D" id="3.30.530.20">
    <property type="match status" value="1"/>
</dbReference>
<sequence>MTKLQFKTLIHSPINQVFDLSRNIDFHMLSAKQTNEKAIAGRTSGLIQLNETVTWRGKHFGFYIHHQSAISQFNYPYSFTDEMVQGKFIHFKHLHIFKEVTNGTLMTDIVEYDVPYGPIGRIFDYFLLKKHLTRFLKKRNQSLKFYLETNCKVEIKTTT</sequence>
<dbReference type="AlphaFoldDB" id="A0A1M6H3N5"/>
<dbReference type="CDD" id="cd07820">
    <property type="entry name" value="SRPBCC_3"/>
    <property type="match status" value="1"/>
</dbReference>
<dbReference type="SUPFAM" id="SSF55961">
    <property type="entry name" value="Bet v1-like"/>
    <property type="match status" value="1"/>
</dbReference>
<dbReference type="STRING" id="570521.SAMN04488508_10652"/>
<dbReference type="EMBL" id="FQYP01000006">
    <property type="protein sequence ID" value="SHJ16841.1"/>
    <property type="molecule type" value="Genomic_DNA"/>
</dbReference>
<evidence type="ECO:0000313" key="1">
    <source>
        <dbReference type="EMBL" id="SHJ16841.1"/>
    </source>
</evidence>
<dbReference type="Proteomes" id="UP000184432">
    <property type="component" value="Unassembled WGS sequence"/>
</dbReference>
<evidence type="ECO:0008006" key="3">
    <source>
        <dbReference type="Google" id="ProtNLM"/>
    </source>
</evidence>
<gene>
    <name evidence="1" type="ORF">SAMN04488508_10652</name>
</gene>
<name>A0A1M6H3N5_9FLAO</name>
<dbReference type="InterPro" id="IPR023393">
    <property type="entry name" value="START-like_dom_sf"/>
</dbReference>
<protein>
    <recommendedName>
        <fullName evidence="3">Ligand-binding SRPBCC domain-containing protein</fullName>
    </recommendedName>
</protein>
<accession>A0A1M6H3N5</accession>
<keyword evidence="2" id="KW-1185">Reference proteome</keyword>
<dbReference type="OrthoDB" id="9801773at2"/>
<organism evidence="1 2">
    <name type="scientific">Aquimarina spongiae</name>
    <dbReference type="NCBI Taxonomy" id="570521"/>
    <lineage>
        <taxon>Bacteria</taxon>
        <taxon>Pseudomonadati</taxon>
        <taxon>Bacteroidota</taxon>
        <taxon>Flavobacteriia</taxon>
        <taxon>Flavobacteriales</taxon>
        <taxon>Flavobacteriaceae</taxon>
        <taxon>Aquimarina</taxon>
    </lineage>
</organism>
<reference evidence="2" key="1">
    <citation type="submission" date="2016-11" db="EMBL/GenBank/DDBJ databases">
        <authorList>
            <person name="Varghese N."/>
            <person name="Submissions S."/>
        </authorList>
    </citation>
    <scope>NUCLEOTIDE SEQUENCE [LARGE SCALE GENOMIC DNA]</scope>
    <source>
        <strain evidence="2">DSM 22623</strain>
    </source>
</reference>